<name>A0ABW4L9U3_9MICO</name>
<gene>
    <name evidence="6" type="ORF">ACFSBI_01570</name>
</gene>
<accession>A0ABW4L9U3</accession>
<dbReference type="RefSeq" id="WP_377931431.1">
    <property type="nucleotide sequence ID" value="NZ_JBHUEA010000002.1"/>
</dbReference>
<dbReference type="Gene3D" id="1.10.10.10">
    <property type="entry name" value="Winged helix-like DNA-binding domain superfamily/Winged helix DNA-binding domain"/>
    <property type="match status" value="1"/>
</dbReference>
<evidence type="ECO:0000256" key="4">
    <source>
        <dbReference type="ARBA" id="ARBA00023163"/>
    </source>
</evidence>
<dbReference type="InterPro" id="IPR036390">
    <property type="entry name" value="WH_DNA-bd_sf"/>
</dbReference>
<keyword evidence="3" id="KW-0238">DNA-binding</keyword>
<feature type="domain" description="HTH lysR-type" evidence="5">
    <location>
        <begin position="1"/>
        <end position="58"/>
    </location>
</feature>
<evidence type="ECO:0000256" key="2">
    <source>
        <dbReference type="ARBA" id="ARBA00023015"/>
    </source>
</evidence>
<dbReference type="PROSITE" id="PS50931">
    <property type="entry name" value="HTH_LYSR"/>
    <property type="match status" value="1"/>
</dbReference>
<dbReference type="InterPro" id="IPR000847">
    <property type="entry name" value="LysR_HTH_N"/>
</dbReference>
<comment type="caution">
    <text evidence="6">The sequence shown here is derived from an EMBL/GenBank/DDBJ whole genome shotgun (WGS) entry which is preliminary data.</text>
</comment>
<protein>
    <submittedName>
        <fullName evidence="6">LysR family transcriptional regulator</fullName>
    </submittedName>
</protein>
<dbReference type="Gene3D" id="3.40.190.10">
    <property type="entry name" value="Periplasmic binding protein-like II"/>
    <property type="match status" value="2"/>
</dbReference>
<keyword evidence="4" id="KW-0804">Transcription</keyword>
<reference evidence="7" key="1">
    <citation type="journal article" date="2019" name="Int. J. Syst. Evol. Microbiol.">
        <title>The Global Catalogue of Microorganisms (GCM) 10K type strain sequencing project: providing services to taxonomists for standard genome sequencing and annotation.</title>
        <authorList>
            <consortium name="The Broad Institute Genomics Platform"/>
            <consortium name="The Broad Institute Genome Sequencing Center for Infectious Disease"/>
            <person name="Wu L."/>
            <person name="Ma J."/>
        </authorList>
    </citation>
    <scope>NUCLEOTIDE SEQUENCE [LARGE SCALE GENOMIC DNA]</scope>
    <source>
        <strain evidence="7">CGMCC 1.12471</strain>
    </source>
</reference>
<sequence length="302" mass="32314">MDVRRLEVLCELRLRGSVTAVAAAVHVTPSAVSQQLKTLEREVGVPLTERSGRGLVLTPAGEALAGAADGVSVALARADQVWRRFVESPQGVVELALFPTAGRMFLPGLLAALREVPGLSLEARDVDVTDGDFTDLVADHDVVLGYSVGPATGWDDRAVAVQHLLDEPLDVALPEGHPLAAHRRVTAVQVATSPWIAPPRDAPFERVLQEIERVADHPLTVVQRFNDTRITESLVAAGEGLALLPRHTSGGEGTGVVLRPLERIAPTRRISALLRVEHAERPSVRTVLQALGRIAAEIERAG</sequence>
<dbReference type="SUPFAM" id="SSF53850">
    <property type="entry name" value="Periplasmic binding protein-like II"/>
    <property type="match status" value="1"/>
</dbReference>
<keyword evidence="7" id="KW-1185">Reference proteome</keyword>
<dbReference type="InterPro" id="IPR036388">
    <property type="entry name" value="WH-like_DNA-bd_sf"/>
</dbReference>
<dbReference type="Pfam" id="PF00126">
    <property type="entry name" value="HTH_1"/>
    <property type="match status" value="1"/>
</dbReference>
<dbReference type="PANTHER" id="PTHR30346:SF29">
    <property type="entry name" value="LYSR SUBSTRATE-BINDING"/>
    <property type="match status" value="1"/>
</dbReference>
<dbReference type="Proteomes" id="UP001597347">
    <property type="component" value="Unassembled WGS sequence"/>
</dbReference>
<comment type="similarity">
    <text evidence="1">Belongs to the LysR transcriptional regulatory family.</text>
</comment>
<dbReference type="SUPFAM" id="SSF46785">
    <property type="entry name" value="Winged helix' DNA-binding domain"/>
    <property type="match status" value="1"/>
</dbReference>
<keyword evidence="2" id="KW-0805">Transcription regulation</keyword>
<dbReference type="Pfam" id="PF03466">
    <property type="entry name" value="LysR_substrate"/>
    <property type="match status" value="1"/>
</dbReference>
<evidence type="ECO:0000256" key="1">
    <source>
        <dbReference type="ARBA" id="ARBA00009437"/>
    </source>
</evidence>
<evidence type="ECO:0000256" key="3">
    <source>
        <dbReference type="ARBA" id="ARBA00023125"/>
    </source>
</evidence>
<evidence type="ECO:0000259" key="5">
    <source>
        <dbReference type="PROSITE" id="PS50931"/>
    </source>
</evidence>
<dbReference type="PANTHER" id="PTHR30346">
    <property type="entry name" value="TRANSCRIPTIONAL DUAL REGULATOR HCAR-RELATED"/>
    <property type="match status" value="1"/>
</dbReference>
<dbReference type="InterPro" id="IPR005119">
    <property type="entry name" value="LysR_subst-bd"/>
</dbReference>
<proteinExistence type="inferred from homology"/>
<evidence type="ECO:0000313" key="7">
    <source>
        <dbReference type="Proteomes" id="UP001597347"/>
    </source>
</evidence>
<evidence type="ECO:0000313" key="6">
    <source>
        <dbReference type="EMBL" id="MFD1720225.1"/>
    </source>
</evidence>
<organism evidence="6 7">
    <name type="scientific">Amnibacterium endophyticum</name>
    <dbReference type="NCBI Taxonomy" id="2109337"/>
    <lineage>
        <taxon>Bacteria</taxon>
        <taxon>Bacillati</taxon>
        <taxon>Actinomycetota</taxon>
        <taxon>Actinomycetes</taxon>
        <taxon>Micrococcales</taxon>
        <taxon>Microbacteriaceae</taxon>
        <taxon>Amnibacterium</taxon>
    </lineage>
</organism>
<dbReference type="EMBL" id="JBHUEA010000002">
    <property type="protein sequence ID" value="MFD1720225.1"/>
    <property type="molecule type" value="Genomic_DNA"/>
</dbReference>